<evidence type="ECO:0000259" key="17">
    <source>
        <dbReference type="Pfam" id="PF02706"/>
    </source>
</evidence>
<comment type="similarity">
    <text evidence="2">Belongs to the CpsC/CapA family.</text>
</comment>
<comment type="subcellular location">
    <subcellularLocation>
        <location evidence="1">Cell inner membrane</location>
        <topology evidence="1">Multi-pass membrane protein</topology>
    </subcellularLocation>
</comment>
<dbReference type="PANTHER" id="PTHR32309:SF31">
    <property type="entry name" value="CAPSULAR EXOPOLYSACCHARIDE FAMILY"/>
    <property type="match status" value="1"/>
</dbReference>
<evidence type="ECO:0000256" key="7">
    <source>
        <dbReference type="ARBA" id="ARBA00022692"/>
    </source>
</evidence>
<evidence type="ECO:0000256" key="3">
    <source>
        <dbReference type="ARBA" id="ARBA00008883"/>
    </source>
</evidence>
<feature type="domain" description="Polysaccharide chain length determinant N-terminal" evidence="17">
    <location>
        <begin position="1"/>
        <end position="89"/>
    </location>
</feature>
<organism evidence="19 20">
    <name type="scientific">Brevibacterium daeguense</name>
    <dbReference type="NCBI Taxonomy" id="909936"/>
    <lineage>
        <taxon>Bacteria</taxon>
        <taxon>Bacillati</taxon>
        <taxon>Actinomycetota</taxon>
        <taxon>Actinomycetes</taxon>
        <taxon>Micrococcales</taxon>
        <taxon>Brevibacteriaceae</taxon>
        <taxon>Brevibacterium</taxon>
    </lineage>
</organism>
<feature type="transmembrane region" description="Helical" evidence="16">
    <location>
        <begin position="14"/>
        <end position="35"/>
    </location>
</feature>
<keyword evidence="4" id="KW-1003">Cell membrane</keyword>
<keyword evidence="9" id="KW-0418">Kinase</keyword>
<comment type="similarity">
    <text evidence="3">Belongs to the etk/wzc family.</text>
</comment>
<dbReference type="Proteomes" id="UP001501586">
    <property type="component" value="Unassembled WGS sequence"/>
</dbReference>
<evidence type="ECO:0000256" key="14">
    <source>
        <dbReference type="ARBA" id="ARBA00053015"/>
    </source>
</evidence>
<dbReference type="RefSeq" id="WP_236862548.1">
    <property type="nucleotide sequence ID" value="NZ_BAABAZ010000006.1"/>
</dbReference>
<dbReference type="NCBIfam" id="TIGR01007">
    <property type="entry name" value="eps_fam"/>
    <property type="match status" value="1"/>
</dbReference>
<evidence type="ECO:0000256" key="10">
    <source>
        <dbReference type="ARBA" id="ARBA00022840"/>
    </source>
</evidence>
<accession>A0ABP8EKQ8</accession>
<feature type="region of interest" description="Disordered" evidence="15">
    <location>
        <begin position="439"/>
        <end position="513"/>
    </location>
</feature>
<evidence type="ECO:0000256" key="5">
    <source>
        <dbReference type="ARBA" id="ARBA00022519"/>
    </source>
</evidence>
<evidence type="ECO:0000256" key="1">
    <source>
        <dbReference type="ARBA" id="ARBA00004429"/>
    </source>
</evidence>
<keyword evidence="6" id="KW-0808">Transferase</keyword>
<evidence type="ECO:0000256" key="12">
    <source>
        <dbReference type="ARBA" id="ARBA00023136"/>
    </source>
</evidence>
<keyword evidence="13" id="KW-0829">Tyrosine-protein kinase</keyword>
<dbReference type="PANTHER" id="PTHR32309">
    <property type="entry name" value="TYROSINE-PROTEIN KINASE"/>
    <property type="match status" value="1"/>
</dbReference>
<reference evidence="20" key="1">
    <citation type="journal article" date="2019" name="Int. J. Syst. Evol. Microbiol.">
        <title>The Global Catalogue of Microorganisms (GCM) 10K type strain sequencing project: providing services to taxonomists for standard genome sequencing and annotation.</title>
        <authorList>
            <consortium name="The Broad Institute Genomics Platform"/>
            <consortium name="The Broad Institute Genome Sequencing Center for Infectious Disease"/>
            <person name="Wu L."/>
            <person name="Ma J."/>
        </authorList>
    </citation>
    <scope>NUCLEOTIDE SEQUENCE [LARGE SCALE GENOMIC DNA]</scope>
    <source>
        <strain evidence="20">JCM 17458</strain>
    </source>
</reference>
<evidence type="ECO:0000256" key="13">
    <source>
        <dbReference type="ARBA" id="ARBA00023137"/>
    </source>
</evidence>
<keyword evidence="7 16" id="KW-0812">Transmembrane</keyword>
<evidence type="ECO:0000256" key="16">
    <source>
        <dbReference type="SAM" id="Phobius"/>
    </source>
</evidence>
<gene>
    <name evidence="19" type="ORF">GCM10022261_21010</name>
</gene>
<dbReference type="SUPFAM" id="SSF52540">
    <property type="entry name" value="P-loop containing nucleoside triphosphate hydrolases"/>
    <property type="match status" value="1"/>
</dbReference>
<evidence type="ECO:0000313" key="20">
    <source>
        <dbReference type="Proteomes" id="UP001501586"/>
    </source>
</evidence>
<dbReference type="Gene3D" id="3.40.50.300">
    <property type="entry name" value="P-loop containing nucleotide triphosphate hydrolases"/>
    <property type="match status" value="1"/>
</dbReference>
<keyword evidence="11 16" id="KW-1133">Transmembrane helix</keyword>
<dbReference type="CDD" id="cd05387">
    <property type="entry name" value="BY-kinase"/>
    <property type="match status" value="1"/>
</dbReference>
<keyword evidence="8" id="KW-0547">Nucleotide-binding</keyword>
<keyword evidence="10" id="KW-0067">ATP-binding</keyword>
<dbReference type="InterPro" id="IPR005702">
    <property type="entry name" value="Wzc-like_C"/>
</dbReference>
<evidence type="ECO:0000256" key="8">
    <source>
        <dbReference type="ARBA" id="ARBA00022741"/>
    </source>
</evidence>
<evidence type="ECO:0000256" key="15">
    <source>
        <dbReference type="SAM" id="MobiDB-lite"/>
    </source>
</evidence>
<evidence type="ECO:0000256" key="6">
    <source>
        <dbReference type="ARBA" id="ARBA00022679"/>
    </source>
</evidence>
<feature type="domain" description="AAA" evidence="18">
    <location>
        <begin position="272"/>
        <end position="391"/>
    </location>
</feature>
<protein>
    <submittedName>
        <fullName evidence="19">Polysaccharide biosynthesis tyrosine autokinase</fullName>
    </submittedName>
</protein>
<evidence type="ECO:0000256" key="11">
    <source>
        <dbReference type="ARBA" id="ARBA00022989"/>
    </source>
</evidence>
<evidence type="ECO:0000256" key="9">
    <source>
        <dbReference type="ARBA" id="ARBA00022777"/>
    </source>
</evidence>
<evidence type="ECO:0000256" key="2">
    <source>
        <dbReference type="ARBA" id="ARBA00006683"/>
    </source>
</evidence>
<keyword evidence="12 16" id="KW-0472">Membrane</keyword>
<dbReference type="InterPro" id="IPR025669">
    <property type="entry name" value="AAA_dom"/>
</dbReference>
<sequence>MDLKNCLRVLRRNVVLIIAAALVGALGGLAVALLAPTTYTAQTELFVSIPNAGSTADLQQGSAFTQDRLQTYVKMTEGRSVLQPVIDELGLDETTQELAERIKAKSDPDTVLISIEVTDREPAEAARIAEAVAASLVDVIAELENPQSEGSSPVRLSVANPAAVPTEPSSLGLGLETALGALVGIVLGIGVALARSAFDSRLRSREDLRRITQAPVLSAIPADPSTTRTPLITDLPAHSPRAEAFRRLRTNLRFVQVDDPVNSVLVTSAVAGEGKTTTSINLALVMAQAGKRIALVDADLRRPRVAETLGLENSAGLTTALIGAADVFDLLQPWGQDELYVLTAGEIPPNPAELLDSRAMQRLLGALTADFDLVIIDGPPMLPVADSLILAQRVGRVLLVTGTGQVNIGEVRETLTSLQLVDVTRVDIVFNKVSASGGAGGCCGARADAPSEAGSDGHGRPRQQQEPPGERQASDDWEAPLERWAASRRERTGRVREDEPAEDDHRGYLGAQQ</sequence>
<evidence type="ECO:0000313" key="19">
    <source>
        <dbReference type="EMBL" id="GAA4284570.1"/>
    </source>
</evidence>
<dbReference type="InterPro" id="IPR027417">
    <property type="entry name" value="P-loop_NTPase"/>
</dbReference>
<evidence type="ECO:0000259" key="18">
    <source>
        <dbReference type="Pfam" id="PF13614"/>
    </source>
</evidence>
<name>A0ABP8EKQ8_9MICO</name>
<dbReference type="InterPro" id="IPR003856">
    <property type="entry name" value="LPS_length_determ_N"/>
</dbReference>
<keyword evidence="5" id="KW-0997">Cell inner membrane</keyword>
<proteinExistence type="inferred from homology"/>
<comment type="catalytic activity">
    <reaction evidence="14">
        <text>L-tyrosyl-[protein] + ATP = O-phospho-L-tyrosyl-[protein] + ADP + H(+)</text>
        <dbReference type="Rhea" id="RHEA:10596"/>
        <dbReference type="Rhea" id="RHEA-COMP:10136"/>
        <dbReference type="Rhea" id="RHEA-COMP:20101"/>
        <dbReference type="ChEBI" id="CHEBI:15378"/>
        <dbReference type="ChEBI" id="CHEBI:30616"/>
        <dbReference type="ChEBI" id="CHEBI:46858"/>
        <dbReference type="ChEBI" id="CHEBI:61978"/>
        <dbReference type="ChEBI" id="CHEBI:456216"/>
    </reaction>
</comment>
<evidence type="ECO:0000256" key="4">
    <source>
        <dbReference type="ARBA" id="ARBA00022475"/>
    </source>
</evidence>
<comment type="caution">
    <text evidence="19">The sequence shown here is derived from an EMBL/GenBank/DDBJ whole genome shotgun (WGS) entry which is preliminary data.</text>
</comment>
<dbReference type="EMBL" id="BAABAZ010000006">
    <property type="protein sequence ID" value="GAA4284570.1"/>
    <property type="molecule type" value="Genomic_DNA"/>
</dbReference>
<dbReference type="Pfam" id="PF13614">
    <property type="entry name" value="AAA_31"/>
    <property type="match status" value="1"/>
</dbReference>
<keyword evidence="20" id="KW-1185">Reference proteome</keyword>
<dbReference type="InterPro" id="IPR050445">
    <property type="entry name" value="Bact_polysacc_biosynth/exp"/>
</dbReference>
<dbReference type="Pfam" id="PF02706">
    <property type="entry name" value="Wzz"/>
    <property type="match status" value="1"/>
</dbReference>
<feature type="compositionally biased region" description="Basic and acidic residues" evidence="15">
    <location>
        <begin position="485"/>
        <end position="507"/>
    </location>
</feature>